<dbReference type="Gene3D" id="2.10.110.10">
    <property type="entry name" value="Cysteine Rich Protein"/>
    <property type="match status" value="1"/>
</dbReference>
<dbReference type="SMART" id="SM00132">
    <property type="entry name" value="LIM"/>
    <property type="match status" value="1"/>
</dbReference>
<dbReference type="PROSITE" id="PS00478">
    <property type="entry name" value="LIM_DOMAIN_1"/>
    <property type="match status" value="1"/>
</dbReference>
<evidence type="ECO:0000256" key="2">
    <source>
        <dbReference type="ARBA" id="ARBA00022833"/>
    </source>
</evidence>
<dbReference type="PROSITE" id="PS50023">
    <property type="entry name" value="LIM_DOMAIN_2"/>
    <property type="match status" value="1"/>
</dbReference>
<evidence type="ECO:0000313" key="9">
    <source>
        <dbReference type="RefSeq" id="XP_012942939.1"/>
    </source>
</evidence>
<dbReference type="SMART" id="SM00460">
    <property type="entry name" value="TGc"/>
    <property type="match status" value="1"/>
</dbReference>
<dbReference type="SUPFAM" id="SSF54001">
    <property type="entry name" value="Cysteine proteinases"/>
    <property type="match status" value="1"/>
</dbReference>
<keyword evidence="5" id="KW-0175">Coiled coil</keyword>
<dbReference type="PANTHER" id="PTHR47020:SF1">
    <property type="entry name" value="HILLARIN"/>
    <property type="match status" value="1"/>
</dbReference>
<feature type="coiled-coil region" evidence="5">
    <location>
        <begin position="274"/>
        <end position="305"/>
    </location>
</feature>
<feature type="region of interest" description="Disordered" evidence="6">
    <location>
        <begin position="164"/>
        <end position="226"/>
    </location>
</feature>
<reference evidence="9" key="1">
    <citation type="submission" date="2025-08" db="UniProtKB">
        <authorList>
            <consortium name="RefSeq"/>
        </authorList>
    </citation>
    <scope>IDENTIFICATION</scope>
</reference>
<keyword evidence="1 4" id="KW-0479">Metal-binding</keyword>
<organism evidence="8 9">
    <name type="scientific">Aplysia californica</name>
    <name type="common">California sea hare</name>
    <dbReference type="NCBI Taxonomy" id="6500"/>
    <lineage>
        <taxon>Eukaryota</taxon>
        <taxon>Metazoa</taxon>
        <taxon>Spiralia</taxon>
        <taxon>Lophotrochozoa</taxon>
        <taxon>Mollusca</taxon>
        <taxon>Gastropoda</taxon>
        <taxon>Heterobranchia</taxon>
        <taxon>Euthyneura</taxon>
        <taxon>Tectipleura</taxon>
        <taxon>Aplysiida</taxon>
        <taxon>Aplysioidea</taxon>
        <taxon>Aplysiidae</taxon>
        <taxon>Aplysia</taxon>
    </lineage>
</organism>
<dbReference type="Pfam" id="PF00412">
    <property type="entry name" value="LIM"/>
    <property type="match status" value="1"/>
</dbReference>
<evidence type="ECO:0000259" key="7">
    <source>
        <dbReference type="PROSITE" id="PS50023"/>
    </source>
</evidence>
<dbReference type="GeneID" id="101854439"/>
<evidence type="ECO:0000256" key="5">
    <source>
        <dbReference type="SAM" id="Coils"/>
    </source>
</evidence>
<dbReference type="Pfam" id="PF23265">
    <property type="entry name" value="Ig-like_KY"/>
    <property type="match status" value="2"/>
</dbReference>
<dbReference type="InterPro" id="IPR038765">
    <property type="entry name" value="Papain-like_cys_pep_sf"/>
</dbReference>
<feature type="domain" description="LIM zinc-binding" evidence="7">
    <location>
        <begin position="66"/>
        <end position="130"/>
    </location>
</feature>
<dbReference type="Proteomes" id="UP000694888">
    <property type="component" value="Unplaced"/>
</dbReference>
<keyword evidence="2 4" id="KW-0862">Zinc</keyword>
<proteinExistence type="predicted"/>
<feature type="compositionally biased region" description="Polar residues" evidence="6">
    <location>
        <begin position="204"/>
        <end position="225"/>
    </location>
</feature>
<dbReference type="PANTHER" id="PTHR47020">
    <property type="entry name" value="HILLARIN"/>
    <property type="match status" value="1"/>
</dbReference>
<evidence type="ECO:0000256" key="3">
    <source>
        <dbReference type="ARBA" id="ARBA00023038"/>
    </source>
</evidence>
<dbReference type="InterPro" id="IPR002931">
    <property type="entry name" value="Transglutaminase-like"/>
</dbReference>
<name>A0ABM1A8M8_APLCA</name>
<keyword evidence="8" id="KW-1185">Reference proteome</keyword>
<evidence type="ECO:0000256" key="6">
    <source>
        <dbReference type="SAM" id="MobiDB-lite"/>
    </source>
</evidence>
<evidence type="ECO:0000256" key="4">
    <source>
        <dbReference type="PROSITE-ProRule" id="PRU00125"/>
    </source>
</evidence>
<protein>
    <submittedName>
        <fullName evidence="9">Hillarin</fullName>
    </submittedName>
</protein>
<dbReference type="RefSeq" id="XP_012942939.1">
    <property type="nucleotide sequence ID" value="XM_013087485.2"/>
</dbReference>
<gene>
    <name evidence="9" type="primary">LOC101854439</name>
</gene>
<sequence>MSVSSGGSRGPVKPRSHGGSNNSLEPKVAIVESYGDDQSYRYSFTYEKATLYEFKYEKAPYPASIDPCHRCNRRVPKHDMVDVGVLFHKQCFRCRICGLPLTIQNFQRNDANTADREIYCRTHVGKNVAQIKSGEVPPMGLEGPNTGPGKKYIFQYSGVQKPEMVSGSSKRALPSPIKSQGPQGMGSSPGGMDSLASVTPHAMNDTSAWTTHTSPDISMETNPSYNHYRPHYQQPGYQQHMKPGPHPTSVLKSYEDFENANVFDAQLLLEERHREEEERLLRFLLEEREKELRRLDDTVETEKEKAAEDLLSSIENLSINSVPRSLIDERERIEDHFKQVKEERLKTVTEKIAVEEKTRNGKMIDRHCHEMLTLIGEKDREVDRMCLFDHSMRPPAEPPEGKKTVLYKSPAVFEPLDLRAIDFANKDYDMFTHLVRDLTRNCKTELEKARILFRWVIAKDINKHTVNEIVRPHAMDRLLKGVKSGKETYHQLYKKLCSYAGLHCEIVLGYSKGAGYKPGMRMDGQAFRNSWTVVNIDGSWRLVNCTWGARHVTGHKDNLPQMYHKYDEFYFLTDPEDHIYQHYPDEPKWQLLEIPLPFSEFLNLPVVKSPFFNYGLRFYSNYGATLTTQTGMVEVRLLTPKILGFGSMLEPVNRLPSEPRQIEGRTLLRFVNNEAIFTIALPATGFYYFSIYTGDYWRSECLESACSFLVHCKNLTGAPSPPYPPVPFFGPTPVMETLGITADSHVDPLVVCNNDYIEINFRLSRDIRLTHTFQYFDVSDGAIMDIDRYVFLRSRNDKGANYLIRCPREGFFLFSLFAADLTGDSKSLDCAFRYLVICQEPSPTVAKFPKTYQKWHRCSLHEPLSGDLNTDKHVMFRMDVPQALEVFVVIEEVWHHLRRKVGCAWEGQVHTGSVSGTAKVIARFQGETKDQSLFSHILDYEVVEDQETEI</sequence>
<keyword evidence="3 4" id="KW-0440">LIM domain</keyword>
<dbReference type="InterPro" id="IPR053041">
    <property type="entry name" value="Transglut-like_Superfamily_Mod"/>
</dbReference>
<accession>A0ABM1A8M8</accession>
<feature type="region of interest" description="Disordered" evidence="6">
    <location>
        <begin position="1"/>
        <end position="24"/>
    </location>
</feature>
<dbReference type="Gene3D" id="3.10.620.30">
    <property type="match status" value="1"/>
</dbReference>
<dbReference type="InterPro" id="IPR056564">
    <property type="entry name" value="Ig-like_KY"/>
</dbReference>
<evidence type="ECO:0000313" key="8">
    <source>
        <dbReference type="Proteomes" id="UP000694888"/>
    </source>
</evidence>
<evidence type="ECO:0000256" key="1">
    <source>
        <dbReference type="ARBA" id="ARBA00022723"/>
    </source>
</evidence>
<dbReference type="InterPro" id="IPR001781">
    <property type="entry name" value="Znf_LIM"/>
</dbReference>